<dbReference type="InterPro" id="IPR036390">
    <property type="entry name" value="WH_DNA-bd_sf"/>
</dbReference>
<dbReference type="Gene3D" id="1.10.10.10">
    <property type="entry name" value="Winged helix-like DNA-binding domain superfamily/Winged helix DNA-binding domain"/>
    <property type="match status" value="1"/>
</dbReference>
<dbReference type="InterPro" id="IPR000835">
    <property type="entry name" value="HTH_MarR-typ"/>
</dbReference>
<gene>
    <name evidence="3" type="ORF">GCM10010977_02700</name>
</gene>
<dbReference type="SUPFAM" id="SSF46785">
    <property type="entry name" value="Winged helix' DNA-binding domain"/>
    <property type="match status" value="1"/>
</dbReference>
<feature type="compositionally biased region" description="Polar residues" evidence="1">
    <location>
        <begin position="1"/>
        <end position="15"/>
    </location>
</feature>
<feature type="domain" description="HTH marR-type" evidence="2">
    <location>
        <begin position="25"/>
        <end position="161"/>
    </location>
</feature>
<dbReference type="InterPro" id="IPR039422">
    <property type="entry name" value="MarR/SlyA-like"/>
</dbReference>
<dbReference type="PANTHER" id="PTHR33164:SF99">
    <property type="entry name" value="MARR FAMILY REGULATORY PROTEIN"/>
    <property type="match status" value="1"/>
</dbReference>
<comment type="caution">
    <text evidence="3">The sequence shown here is derived from an EMBL/GenBank/DDBJ whole genome shotgun (WGS) entry which is preliminary data.</text>
</comment>
<dbReference type="PROSITE" id="PS50995">
    <property type="entry name" value="HTH_MARR_2"/>
    <property type="match status" value="1"/>
</dbReference>
<evidence type="ECO:0000256" key="1">
    <source>
        <dbReference type="SAM" id="MobiDB-lite"/>
    </source>
</evidence>
<name>A0ABQ2LN22_9MICC</name>
<protein>
    <submittedName>
        <fullName evidence="3">MarR family transcriptional regulator</fullName>
    </submittedName>
</protein>
<dbReference type="PANTHER" id="PTHR33164">
    <property type="entry name" value="TRANSCRIPTIONAL REGULATOR, MARR FAMILY"/>
    <property type="match status" value="1"/>
</dbReference>
<accession>A0ABQ2LN22</accession>
<reference evidence="4" key="1">
    <citation type="journal article" date="2019" name="Int. J. Syst. Evol. Microbiol.">
        <title>The Global Catalogue of Microorganisms (GCM) 10K type strain sequencing project: providing services to taxonomists for standard genome sequencing and annotation.</title>
        <authorList>
            <consortium name="The Broad Institute Genomics Platform"/>
            <consortium name="The Broad Institute Genome Sequencing Center for Infectious Disease"/>
            <person name="Wu L."/>
            <person name="Ma J."/>
        </authorList>
    </citation>
    <scope>NUCLEOTIDE SEQUENCE [LARGE SCALE GENOMIC DNA]</scope>
    <source>
        <strain evidence="4">CGMCC 1.7064</strain>
    </source>
</reference>
<proteinExistence type="predicted"/>
<dbReference type="RefSeq" id="WP_188803459.1">
    <property type="nucleotide sequence ID" value="NZ_BAAAOU010000003.1"/>
</dbReference>
<dbReference type="SMART" id="SM00347">
    <property type="entry name" value="HTH_MARR"/>
    <property type="match status" value="1"/>
</dbReference>
<organism evidence="3 4">
    <name type="scientific">Citricoccus zhacaiensis</name>
    <dbReference type="NCBI Taxonomy" id="489142"/>
    <lineage>
        <taxon>Bacteria</taxon>
        <taxon>Bacillati</taxon>
        <taxon>Actinomycetota</taxon>
        <taxon>Actinomycetes</taxon>
        <taxon>Micrococcales</taxon>
        <taxon>Micrococcaceae</taxon>
        <taxon>Citricoccus</taxon>
    </lineage>
</organism>
<feature type="region of interest" description="Disordered" evidence="1">
    <location>
        <begin position="1"/>
        <end position="22"/>
    </location>
</feature>
<evidence type="ECO:0000313" key="4">
    <source>
        <dbReference type="Proteomes" id="UP000642509"/>
    </source>
</evidence>
<keyword evidence="4" id="KW-1185">Reference proteome</keyword>
<dbReference type="Proteomes" id="UP000642509">
    <property type="component" value="Unassembled WGS sequence"/>
</dbReference>
<sequence>MTNSSAETDAWSRTSAPGAHETGVQRQSWRAYFEATALLQDRLDRTLKESAGLHLADYNLLLLLSEAPEGRLRMGELARLMVFSPSRVTYQVKTLEQRGLVERCAAATDRRGAEAVITDAGRHLFRKAAAVHSRQVKDLFLDRLEDGEAETLLRVFSRLGRSLEGGEPATLSD</sequence>
<evidence type="ECO:0000313" key="3">
    <source>
        <dbReference type="EMBL" id="GGO40425.1"/>
    </source>
</evidence>
<dbReference type="EMBL" id="BMLQ01000001">
    <property type="protein sequence ID" value="GGO40425.1"/>
    <property type="molecule type" value="Genomic_DNA"/>
</dbReference>
<dbReference type="Pfam" id="PF12802">
    <property type="entry name" value="MarR_2"/>
    <property type="match status" value="1"/>
</dbReference>
<evidence type="ECO:0000259" key="2">
    <source>
        <dbReference type="PROSITE" id="PS50995"/>
    </source>
</evidence>
<dbReference type="InterPro" id="IPR036388">
    <property type="entry name" value="WH-like_DNA-bd_sf"/>
</dbReference>